<dbReference type="Gene3D" id="3.30.360.40">
    <property type="entry name" value="YwmB-like"/>
    <property type="match status" value="1"/>
</dbReference>
<dbReference type="InterPro" id="IPR036209">
    <property type="entry name" value="YwmB-like_sf"/>
</dbReference>
<name>A0A848M4Q1_PAELE</name>
<dbReference type="RefSeq" id="WP_169504377.1">
    <property type="nucleotide sequence ID" value="NZ_JABBPN010000005.1"/>
</dbReference>
<dbReference type="AlphaFoldDB" id="A0A848M4Q1"/>
<keyword evidence="2" id="KW-1185">Reference proteome</keyword>
<dbReference type="Proteomes" id="UP000565468">
    <property type="component" value="Unassembled WGS sequence"/>
</dbReference>
<gene>
    <name evidence="1" type="ORF">HII30_07355</name>
</gene>
<protein>
    <submittedName>
        <fullName evidence="1">Uncharacterized protein</fullName>
    </submittedName>
</protein>
<accession>A0A848M4Q1</accession>
<dbReference type="InterPro" id="IPR014794">
    <property type="entry name" value="DUF1779"/>
</dbReference>
<evidence type="ECO:0000313" key="2">
    <source>
        <dbReference type="Proteomes" id="UP000565468"/>
    </source>
</evidence>
<dbReference type="EMBL" id="JABBPN010000005">
    <property type="protein sequence ID" value="NMO95586.1"/>
    <property type="molecule type" value="Genomic_DNA"/>
</dbReference>
<proteinExistence type="predicted"/>
<comment type="caution">
    <text evidence="1">The sequence shown here is derived from an EMBL/GenBank/DDBJ whole genome shotgun (WGS) entry which is preliminary data.</text>
</comment>
<sequence>MKFYKVQWVMLTAIIVILGAVFAGFAAAEQAEQHTPPSDELMELYDLTRKNIAAPLYATIKVQGEHEALTSAQLEQMADNIVKQLGWSGLRSEEENGQRTYRVRERMGDVKVSFDVVQSENKSYFKIQIEGQADGTIQRWLEVRDRSLRVLQGQGISAEWNAAFQGNVGSSKPAEELAARVETAYSQMMQVQMLDSYEDKNSSTISRSYQVPSLARKVLSGEEAIHMQIAVHEDYMKNKSTITIGFPVITVEY</sequence>
<dbReference type="Pfam" id="PF08680">
    <property type="entry name" value="DUF1779"/>
    <property type="match status" value="1"/>
</dbReference>
<organism evidence="1 2">
    <name type="scientific">Paenibacillus lemnae</name>
    <dbReference type="NCBI Taxonomy" id="1330551"/>
    <lineage>
        <taxon>Bacteria</taxon>
        <taxon>Bacillati</taxon>
        <taxon>Bacillota</taxon>
        <taxon>Bacilli</taxon>
        <taxon>Bacillales</taxon>
        <taxon>Paenibacillaceae</taxon>
        <taxon>Paenibacillus</taxon>
    </lineage>
</organism>
<dbReference type="SUPFAM" id="SSF143842">
    <property type="entry name" value="YwmB-like"/>
    <property type="match status" value="1"/>
</dbReference>
<evidence type="ECO:0000313" key="1">
    <source>
        <dbReference type="EMBL" id="NMO95586.1"/>
    </source>
</evidence>
<reference evidence="1 2" key="1">
    <citation type="submission" date="2020-04" db="EMBL/GenBank/DDBJ databases">
        <title>Paenibacillus algicola sp. nov., a novel marine bacterium producing alginate lyase.</title>
        <authorList>
            <person name="Huang H."/>
        </authorList>
    </citation>
    <scope>NUCLEOTIDE SEQUENCE [LARGE SCALE GENOMIC DNA]</scope>
    <source>
        <strain evidence="1 2">L7-75</strain>
    </source>
</reference>